<keyword evidence="3" id="KW-1185">Reference proteome</keyword>
<feature type="compositionally biased region" description="Basic and acidic residues" evidence="1">
    <location>
        <begin position="43"/>
        <end position="64"/>
    </location>
</feature>
<dbReference type="AlphaFoldDB" id="A0A8H3FQ17"/>
<sequence length="109" mass="12180">MRRVAGVSSIIAFPIILIALSTNKLLHIVQGLWDGINGPTHTTPEDASRNNDMDRDHSVLGDDSDRSWINLFQGALIGLPCRWLWPQLADKIIDTEEPSEEYLNNKATV</sequence>
<dbReference type="Proteomes" id="UP000664521">
    <property type="component" value="Unassembled WGS sequence"/>
</dbReference>
<name>A0A8H3FQ17_9LECA</name>
<evidence type="ECO:0000313" key="2">
    <source>
        <dbReference type="EMBL" id="CAF9930116.1"/>
    </source>
</evidence>
<feature type="region of interest" description="Disordered" evidence="1">
    <location>
        <begin position="40"/>
        <end position="64"/>
    </location>
</feature>
<dbReference type="EMBL" id="CAJPDS010000054">
    <property type="protein sequence ID" value="CAF9930116.1"/>
    <property type="molecule type" value="Genomic_DNA"/>
</dbReference>
<protein>
    <submittedName>
        <fullName evidence="2">Uncharacterized protein</fullName>
    </submittedName>
</protein>
<proteinExistence type="predicted"/>
<gene>
    <name evidence="2" type="ORF">HETSPECPRED_007550</name>
</gene>
<organism evidence="2 3">
    <name type="scientific">Heterodermia speciosa</name>
    <dbReference type="NCBI Taxonomy" id="116794"/>
    <lineage>
        <taxon>Eukaryota</taxon>
        <taxon>Fungi</taxon>
        <taxon>Dikarya</taxon>
        <taxon>Ascomycota</taxon>
        <taxon>Pezizomycotina</taxon>
        <taxon>Lecanoromycetes</taxon>
        <taxon>OSLEUM clade</taxon>
        <taxon>Lecanoromycetidae</taxon>
        <taxon>Caliciales</taxon>
        <taxon>Physciaceae</taxon>
        <taxon>Heterodermia</taxon>
    </lineage>
</organism>
<reference evidence="2" key="1">
    <citation type="submission" date="2021-03" db="EMBL/GenBank/DDBJ databases">
        <authorList>
            <person name="Tagirdzhanova G."/>
        </authorList>
    </citation>
    <scope>NUCLEOTIDE SEQUENCE</scope>
</reference>
<accession>A0A8H3FQ17</accession>
<comment type="caution">
    <text evidence="2">The sequence shown here is derived from an EMBL/GenBank/DDBJ whole genome shotgun (WGS) entry which is preliminary data.</text>
</comment>
<evidence type="ECO:0000313" key="3">
    <source>
        <dbReference type="Proteomes" id="UP000664521"/>
    </source>
</evidence>
<evidence type="ECO:0000256" key="1">
    <source>
        <dbReference type="SAM" id="MobiDB-lite"/>
    </source>
</evidence>